<dbReference type="RefSeq" id="XP_028866570.1">
    <property type="nucleotide sequence ID" value="XM_029010737.1"/>
</dbReference>
<dbReference type="EMBL" id="BDSA01000002">
    <property type="protein sequence ID" value="GBE60327.1"/>
    <property type="molecule type" value="Genomic_DNA"/>
</dbReference>
<keyword evidence="2" id="KW-0813">Transport</keyword>
<dbReference type="GO" id="GO:0012505">
    <property type="term" value="C:endomembrane system"/>
    <property type="evidence" value="ECO:0007669"/>
    <property type="project" value="UniProtKB-ARBA"/>
</dbReference>
<sequence length="216" mass="24127">MDSLWELDVRNALSLITAAGDCAEQFSRKTDPGDRHTYGTIMRAKLDSLRKTVANLELTLRDMSSGTGAPADLASRKKQLEDIRRSYQELEGVLSPTGNHSSLPVAQPITPKRQLDHMSPEELYNYRNSMMRAQENELDMLDSTAGAIHSISTHIRDEVDYHSDLLGDLESAMDTSHSLVSRNRAALSLMIERSSKGRLTFYIVVLTIILILILVL</sequence>
<dbReference type="AlphaFoldDB" id="A0A2H6KBG2"/>
<comment type="subcellular location">
    <subcellularLocation>
        <location evidence="1">Membrane</location>
        <topology evidence="1">Single-pass membrane protein</topology>
    </subcellularLocation>
</comment>
<dbReference type="SUPFAM" id="SSF58038">
    <property type="entry name" value="SNARE fusion complex"/>
    <property type="match status" value="1"/>
</dbReference>
<evidence type="ECO:0000313" key="9">
    <source>
        <dbReference type="Proteomes" id="UP000236319"/>
    </source>
</evidence>
<evidence type="ECO:0000256" key="5">
    <source>
        <dbReference type="ARBA" id="ARBA00023136"/>
    </source>
</evidence>
<evidence type="ECO:0000313" key="8">
    <source>
        <dbReference type="EMBL" id="GBE60327.1"/>
    </source>
</evidence>
<evidence type="ECO:0000256" key="4">
    <source>
        <dbReference type="ARBA" id="ARBA00022989"/>
    </source>
</evidence>
<evidence type="ECO:0000256" key="3">
    <source>
        <dbReference type="ARBA" id="ARBA00022692"/>
    </source>
</evidence>
<dbReference type="PROSITE" id="PS50192">
    <property type="entry name" value="T_SNARE"/>
    <property type="match status" value="1"/>
</dbReference>
<feature type="transmembrane region" description="Helical" evidence="6">
    <location>
        <begin position="199"/>
        <end position="215"/>
    </location>
</feature>
<dbReference type="Gene3D" id="1.20.5.110">
    <property type="match status" value="1"/>
</dbReference>
<keyword evidence="9" id="KW-1185">Reference proteome</keyword>
<dbReference type="GO" id="GO:0005737">
    <property type="term" value="C:cytoplasm"/>
    <property type="evidence" value="ECO:0007669"/>
    <property type="project" value="UniProtKB-ARBA"/>
</dbReference>
<protein>
    <submittedName>
        <fullName evidence="8">SNARE</fullName>
    </submittedName>
</protein>
<gene>
    <name evidence="8" type="ORF">BOVATA_018200</name>
</gene>
<dbReference type="InterPro" id="IPR000727">
    <property type="entry name" value="T_SNARE_dom"/>
</dbReference>
<accession>A0A2H6KBG2</accession>
<evidence type="ECO:0000256" key="6">
    <source>
        <dbReference type="SAM" id="Phobius"/>
    </source>
</evidence>
<dbReference type="Proteomes" id="UP000236319">
    <property type="component" value="Unassembled WGS sequence"/>
</dbReference>
<comment type="caution">
    <text evidence="8">The sequence shown here is derived from an EMBL/GenBank/DDBJ whole genome shotgun (WGS) entry which is preliminary data.</text>
</comment>
<dbReference type="CDD" id="cd15841">
    <property type="entry name" value="SNARE_Qc"/>
    <property type="match status" value="1"/>
</dbReference>
<keyword evidence="4 6" id="KW-1133">Transmembrane helix</keyword>
<feature type="domain" description="T-SNARE coiled-coil homology" evidence="7">
    <location>
        <begin position="128"/>
        <end position="190"/>
    </location>
</feature>
<proteinExistence type="predicted"/>
<organism evidence="8 9">
    <name type="scientific">Babesia ovata</name>
    <dbReference type="NCBI Taxonomy" id="189622"/>
    <lineage>
        <taxon>Eukaryota</taxon>
        <taxon>Sar</taxon>
        <taxon>Alveolata</taxon>
        <taxon>Apicomplexa</taxon>
        <taxon>Aconoidasida</taxon>
        <taxon>Piroplasmida</taxon>
        <taxon>Babesiidae</taxon>
        <taxon>Babesia</taxon>
    </lineage>
</organism>
<dbReference type="VEuPathDB" id="PiroplasmaDB:BOVATA_018200"/>
<keyword evidence="5 6" id="KW-0472">Membrane</keyword>
<evidence type="ECO:0000256" key="1">
    <source>
        <dbReference type="ARBA" id="ARBA00004167"/>
    </source>
</evidence>
<reference evidence="8 9" key="1">
    <citation type="journal article" date="2017" name="BMC Genomics">
        <title>Whole-genome assembly of Babesia ovata and comparative genomics between closely related pathogens.</title>
        <authorList>
            <person name="Yamagishi J."/>
            <person name="Asada M."/>
            <person name="Hakimi H."/>
            <person name="Tanaka T.Q."/>
            <person name="Sugimoto C."/>
            <person name="Kawazu S."/>
        </authorList>
    </citation>
    <scope>NUCLEOTIDE SEQUENCE [LARGE SCALE GENOMIC DNA]</scope>
    <source>
        <strain evidence="8 9">Miyake</strain>
    </source>
</reference>
<dbReference type="GO" id="GO:0016020">
    <property type="term" value="C:membrane"/>
    <property type="evidence" value="ECO:0007669"/>
    <property type="project" value="UniProtKB-SubCell"/>
</dbReference>
<dbReference type="GeneID" id="39874097"/>
<evidence type="ECO:0000259" key="7">
    <source>
        <dbReference type="PROSITE" id="PS50192"/>
    </source>
</evidence>
<dbReference type="PANTHER" id="PTHR12791">
    <property type="entry name" value="GOLGI SNARE BET1-RELATED"/>
    <property type="match status" value="1"/>
</dbReference>
<evidence type="ECO:0000256" key="2">
    <source>
        <dbReference type="ARBA" id="ARBA00022448"/>
    </source>
</evidence>
<name>A0A2H6KBG2_9APIC</name>
<keyword evidence="3 6" id="KW-0812">Transmembrane</keyword>
<dbReference type="OrthoDB" id="546861at2759"/>